<sequence length="174" mass="20728">MNLEDRLKAGFTKAYDEYADAIFRHCYFRLSDRERAKELMQETFIRTWDYMLKRNERIENLRAFLYKTANNLVIDEYRKARGNQSLETMEENGFQPGNDESVTDEVSVKLDSERVLKVIKEVDIKYRQAVIMRYIDDLSPKEMAKITGESQNNISVRINRGIRQLREILENEEE</sequence>
<organism evidence="7 8">
    <name type="scientific">Candidatus Colwellbacteria bacterium GWA2_46_10</name>
    <dbReference type="NCBI Taxonomy" id="1797684"/>
    <lineage>
        <taxon>Bacteria</taxon>
        <taxon>Candidatus Colwelliibacteriota</taxon>
    </lineage>
</organism>
<accession>A0A1G1YYM8</accession>
<dbReference type="InterPro" id="IPR014284">
    <property type="entry name" value="RNA_pol_sigma-70_dom"/>
</dbReference>
<dbReference type="InterPro" id="IPR036388">
    <property type="entry name" value="WH-like_DNA-bd_sf"/>
</dbReference>
<comment type="similarity">
    <text evidence="1">Belongs to the sigma-70 factor family. ECF subfamily.</text>
</comment>
<evidence type="ECO:0000313" key="7">
    <source>
        <dbReference type="EMBL" id="OGY56750.1"/>
    </source>
</evidence>
<dbReference type="InterPro" id="IPR013325">
    <property type="entry name" value="RNA_pol_sigma_r2"/>
</dbReference>
<evidence type="ECO:0000259" key="6">
    <source>
        <dbReference type="Pfam" id="PF08281"/>
    </source>
</evidence>
<comment type="caution">
    <text evidence="7">The sequence shown here is derived from an EMBL/GenBank/DDBJ whole genome shotgun (WGS) entry which is preliminary data.</text>
</comment>
<evidence type="ECO:0000259" key="5">
    <source>
        <dbReference type="Pfam" id="PF04542"/>
    </source>
</evidence>
<evidence type="ECO:0000256" key="2">
    <source>
        <dbReference type="ARBA" id="ARBA00023015"/>
    </source>
</evidence>
<evidence type="ECO:0008006" key="9">
    <source>
        <dbReference type="Google" id="ProtNLM"/>
    </source>
</evidence>
<dbReference type="GO" id="GO:0006352">
    <property type="term" value="P:DNA-templated transcription initiation"/>
    <property type="evidence" value="ECO:0007669"/>
    <property type="project" value="InterPro"/>
</dbReference>
<reference evidence="7 8" key="1">
    <citation type="journal article" date="2016" name="Nat. Commun.">
        <title>Thousands of microbial genomes shed light on interconnected biogeochemical processes in an aquifer system.</title>
        <authorList>
            <person name="Anantharaman K."/>
            <person name="Brown C.T."/>
            <person name="Hug L.A."/>
            <person name="Sharon I."/>
            <person name="Castelle C.J."/>
            <person name="Probst A.J."/>
            <person name="Thomas B.C."/>
            <person name="Singh A."/>
            <person name="Wilkins M.J."/>
            <person name="Karaoz U."/>
            <person name="Brodie E.L."/>
            <person name="Williams K.H."/>
            <person name="Hubbard S.S."/>
            <person name="Banfield J.F."/>
        </authorList>
    </citation>
    <scope>NUCLEOTIDE SEQUENCE [LARGE SCALE GENOMIC DNA]</scope>
</reference>
<gene>
    <name evidence="7" type="ORF">A2119_01760</name>
</gene>
<dbReference type="Pfam" id="PF04542">
    <property type="entry name" value="Sigma70_r2"/>
    <property type="match status" value="1"/>
</dbReference>
<dbReference type="Pfam" id="PF08281">
    <property type="entry name" value="Sigma70_r4_2"/>
    <property type="match status" value="1"/>
</dbReference>
<dbReference type="GO" id="GO:0016987">
    <property type="term" value="F:sigma factor activity"/>
    <property type="evidence" value="ECO:0007669"/>
    <property type="project" value="UniProtKB-KW"/>
</dbReference>
<dbReference type="InterPro" id="IPR013249">
    <property type="entry name" value="RNA_pol_sigma70_r4_t2"/>
</dbReference>
<dbReference type="Gene3D" id="1.10.10.10">
    <property type="entry name" value="Winged helix-like DNA-binding domain superfamily/Winged helix DNA-binding domain"/>
    <property type="match status" value="1"/>
</dbReference>
<dbReference type="InterPro" id="IPR039425">
    <property type="entry name" value="RNA_pol_sigma-70-like"/>
</dbReference>
<dbReference type="PANTHER" id="PTHR43133">
    <property type="entry name" value="RNA POLYMERASE ECF-TYPE SIGMA FACTO"/>
    <property type="match status" value="1"/>
</dbReference>
<feature type="domain" description="RNA polymerase sigma factor 70 region 4 type 2" evidence="6">
    <location>
        <begin position="113"/>
        <end position="165"/>
    </location>
</feature>
<dbReference type="GO" id="GO:0003677">
    <property type="term" value="F:DNA binding"/>
    <property type="evidence" value="ECO:0007669"/>
    <property type="project" value="InterPro"/>
</dbReference>
<keyword evidence="3" id="KW-0731">Sigma factor</keyword>
<protein>
    <recommendedName>
        <fullName evidence="9">RNA polymerase sigma factor</fullName>
    </recommendedName>
</protein>
<dbReference type="EMBL" id="MHIS01000008">
    <property type="protein sequence ID" value="OGY56750.1"/>
    <property type="molecule type" value="Genomic_DNA"/>
</dbReference>
<name>A0A1G1YYM8_9BACT</name>
<dbReference type="SUPFAM" id="SSF88659">
    <property type="entry name" value="Sigma3 and sigma4 domains of RNA polymerase sigma factors"/>
    <property type="match status" value="1"/>
</dbReference>
<evidence type="ECO:0000256" key="3">
    <source>
        <dbReference type="ARBA" id="ARBA00023082"/>
    </source>
</evidence>
<dbReference type="Gene3D" id="1.10.1740.10">
    <property type="match status" value="1"/>
</dbReference>
<dbReference type="NCBIfam" id="TIGR02937">
    <property type="entry name" value="sigma70-ECF"/>
    <property type="match status" value="1"/>
</dbReference>
<dbReference type="SUPFAM" id="SSF88946">
    <property type="entry name" value="Sigma2 domain of RNA polymerase sigma factors"/>
    <property type="match status" value="1"/>
</dbReference>
<dbReference type="AlphaFoldDB" id="A0A1G1YYM8"/>
<evidence type="ECO:0000256" key="1">
    <source>
        <dbReference type="ARBA" id="ARBA00010641"/>
    </source>
</evidence>
<keyword evidence="2" id="KW-0805">Transcription regulation</keyword>
<dbReference type="PANTHER" id="PTHR43133:SF60">
    <property type="entry name" value="RNA POLYMERASE SIGMA FACTOR SIGV"/>
    <property type="match status" value="1"/>
</dbReference>
<dbReference type="InterPro" id="IPR007627">
    <property type="entry name" value="RNA_pol_sigma70_r2"/>
</dbReference>
<evidence type="ECO:0000313" key="8">
    <source>
        <dbReference type="Proteomes" id="UP000178179"/>
    </source>
</evidence>
<keyword evidence="4" id="KW-0804">Transcription</keyword>
<evidence type="ECO:0000256" key="4">
    <source>
        <dbReference type="ARBA" id="ARBA00023163"/>
    </source>
</evidence>
<dbReference type="Proteomes" id="UP000178179">
    <property type="component" value="Unassembled WGS sequence"/>
</dbReference>
<dbReference type="InterPro" id="IPR013324">
    <property type="entry name" value="RNA_pol_sigma_r3/r4-like"/>
</dbReference>
<dbReference type="CDD" id="cd06171">
    <property type="entry name" value="Sigma70_r4"/>
    <property type="match status" value="1"/>
</dbReference>
<feature type="domain" description="RNA polymerase sigma-70 region 2" evidence="5">
    <location>
        <begin position="15"/>
        <end position="81"/>
    </location>
</feature>
<proteinExistence type="inferred from homology"/>